<organism evidence="1 2">
    <name type="scientific">Paractinoplanes deccanensis</name>
    <dbReference type="NCBI Taxonomy" id="113561"/>
    <lineage>
        <taxon>Bacteria</taxon>
        <taxon>Bacillati</taxon>
        <taxon>Actinomycetota</taxon>
        <taxon>Actinomycetes</taxon>
        <taxon>Micromonosporales</taxon>
        <taxon>Micromonosporaceae</taxon>
        <taxon>Paractinoplanes</taxon>
    </lineage>
</organism>
<gene>
    <name evidence="1" type="ORF">Ade02nite_79140</name>
</gene>
<evidence type="ECO:0008006" key="3">
    <source>
        <dbReference type="Google" id="ProtNLM"/>
    </source>
</evidence>
<keyword evidence="2" id="KW-1185">Reference proteome</keyword>
<comment type="caution">
    <text evidence="1">The sequence shown here is derived from an EMBL/GenBank/DDBJ whole genome shotgun (WGS) entry which is preliminary data.</text>
</comment>
<name>A0ABQ3YH07_9ACTN</name>
<accession>A0ABQ3YH07</accession>
<proteinExistence type="predicted"/>
<evidence type="ECO:0000313" key="1">
    <source>
        <dbReference type="EMBL" id="GID79273.1"/>
    </source>
</evidence>
<evidence type="ECO:0000313" key="2">
    <source>
        <dbReference type="Proteomes" id="UP000609879"/>
    </source>
</evidence>
<dbReference type="EMBL" id="BOMI01000165">
    <property type="protein sequence ID" value="GID79273.1"/>
    <property type="molecule type" value="Genomic_DNA"/>
</dbReference>
<dbReference type="RefSeq" id="WP_203775244.1">
    <property type="nucleotide sequence ID" value="NZ_BAAABO010000011.1"/>
</dbReference>
<dbReference type="Proteomes" id="UP000609879">
    <property type="component" value="Unassembled WGS sequence"/>
</dbReference>
<sequence length="160" mass="18380">MNDFDFLMGSWHVVNRRRRGDGWDEFPGYATCRPALDGLGNVDEIEFPTLKSRGLTLRLFDVESRQWSIYWASGTTGRLYPPVHGTFRDGRGDFYGDDTHEGRPIRVHFIWSGTTSSSPRWEQKFSYDGGRTWETDWVMELTRDTTQDYAGAAAKTLGRA</sequence>
<reference evidence="1 2" key="1">
    <citation type="submission" date="2021-01" db="EMBL/GenBank/DDBJ databases">
        <title>Whole genome shotgun sequence of Actinoplanes deccanensis NBRC 13994.</title>
        <authorList>
            <person name="Komaki H."/>
            <person name="Tamura T."/>
        </authorList>
    </citation>
    <scope>NUCLEOTIDE SEQUENCE [LARGE SCALE GENOMIC DNA]</scope>
    <source>
        <strain evidence="1 2">NBRC 13994</strain>
    </source>
</reference>
<protein>
    <recommendedName>
        <fullName evidence="3">DUF1579 domain-containing protein</fullName>
    </recommendedName>
</protein>